<sequence>MRTMDQQDAWRNNLLQDVDLWISQKIQQKMAIKLKYTDRTYMILSIPSNASDNVYCILLAHNAINVDMAG</sequence>
<evidence type="ECO:0000313" key="3">
    <source>
        <dbReference type="Proteomes" id="UP001281410"/>
    </source>
</evidence>
<dbReference type="PANTHER" id="PTHR45770">
    <property type="entry name" value="ATP-DEPENDENT 6-PHOSPHOFRUCTOKINASE 1"/>
    <property type="match status" value="1"/>
</dbReference>
<gene>
    <name evidence="2" type="ORF">Dsin_013980</name>
</gene>
<proteinExistence type="predicted"/>
<dbReference type="EMBL" id="JANJYJ010000004">
    <property type="protein sequence ID" value="KAK3220010.1"/>
    <property type="molecule type" value="Genomic_DNA"/>
</dbReference>
<evidence type="ECO:0000256" key="1">
    <source>
        <dbReference type="ARBA" id="ARBA00022533"/>
    </source>
</evidence>
<dbReference type="AlphaFoldDB" id="A0AAE0ALP7"/>
<dbReference type="SUPFAM" id="SSF53784">
    <property type="entry name" value="Phosphofructokinase"/>
    <property type="match status" value="1"/>
</dbReference>
<dbReference type="Proteomes" id="UP001281410">
    <property type="component" value="Unassembled WGS sequence"/>
</dbReference>
<dbReference type="Gene3D" id="3.40.50.460">
    <property type="entry name" value="Phosphofructokinase domain"/>
    <property type="match status" value="1"/>
</dbReference>
<keyword evidence="3" id="KW-1185">Reference proteome</keyword>
<keyword evidence="1" id="KW-0021">Allosteric enzyme</keyword>
<protein>
    <submittedName>
        <fullName evidence="2">Uncharacterized protein</fullName>
    </submittedName>
</protein>
<dbReference type="InterPro" id="IPR050929">
    <property type="entry name" value="PFKA"/>
</dbReference>
<dbReference type="InterPro" id="IPR035966">
    <property type="entry name" value="PKF_sf"/>
</dbReference>
<comment type="caution">
    <text evidence="2">The sequence shown here is derived from an EMBL/GenBank/DDBJ whole genome shotgun (WGS) entry which is preliminary data.</text>
</comment>
<accession>A0AAE0ALP7</accession>
<reference evidence="2" key="1">
    <citation type="journal article" date="2023" name="Plant J.">
        <title>Genome sequences and population genomics provide insights into the demographic history, inbreeding, and mutation load of two 'living fossil' tree species of Dipteronia.</title>
        <authorList>
            <person name="Feng Y."/>
            <person name="Comes H.P."/>
            <person name="Chen J."/>
            <person name="Zhu S."/>
            <person name="Lu R."/>
            <person name="Zhang X."/>
            <person name="Li P."/>
            <person name="Qiu J."/>
            <person name="Olsen K.M."/>
            <person name="Qiu Y."/>
        </authorList>
    </citation>
    <scope>NUCLEOTIDE SEQUENCE</scope>
    <source>
        <strain evidence="2">NBL</strain>
    </source>
</reference>
<name>A0AAE0ALP7_9ROSI</name>
<dbReference type="GO" id="GO:0003872">
    <property type="term" value="F:6-phosphofructokinase activity"/>
    <property type="evidence" value="ECO:0007669"/>
    <property type="project" value="InterPro"/>
</dbReference>
<evidence type="ECO:0000313" key="2">
    <source>
        <dbReference type="EMBL" id="KAK3220010.1"/>
    </source>
</evidence>
<organism evidence="2 3">
    <name type="scientific">Dipteronia sinensis</name>
    <dbReference type="NCBI Taxonomy" id="43782"/>
    <lineage>
        <taxon>Eukaryota</taxon>
        <taxon>Viridiplantae</taxon>
        <taxon>Streptophyta</taxon>
        <taxon>Embryophyta</taxon>
        <taxon>Tracheophyta</taxon>
        <taxon>Spermatophyta</taxon>
        <taxon>Magnoliopsida</taxon>
        <taxon>eudicotyledons</taxon>
        <taxon>Gunneridae</taxon>
        <taxon>Pentapetalae</taxon>
        <taxon>rosids</taxon>
        <taxon>malvids</taxon>
        <taxon>Sapindales</taxon>
        <taxon>Sapindaceae</taxon>
        <taxon>Hippocastanoideae</taxon>
        <taxon>Acereae</taxon>
        <taxon>Dipteronia</taxon>
    </lineage>
</organism>